<sequence>MKVIKWLDRHFEEFFLVFFSVIMVTAISLQIFMRLFGESLGWSEELGRYCFIWLVYIGISYGVKKQRHIKVDVMLLLLKDKGKVVLTMIANVIFLTFAIFVVIYGFEIAYKILDWGQTSPGLNLPMGIVYLATPVGMGLTAIRIIQQLAKQYAFLTGKDGKEEEPLANGSSRANVLTHEQDMTGGGRT</sequence>
<comment type="similarity">
    <text evidence="8">Belongs to the TRAP transporter small permease family.</text>
</comment>
<keyword evidence="3" id="KW-1003">Cell membrane</keyword>
<feature type="transmembrane region" description="Helical" evidence="10">
    <location>
        <begin position="46"/>
        <end position="63"/>
    </location>
</feature>
<keyword evidence="7 10" id="KW-0472">Membrane</keyword>
<evidence type="ECO:0000256" key="4">
    <source>
        <dbReference type="ARBA" id="ARBA00022519"/>
    </source>
</evidence>
<evidence type="ECO:0000256" key="1">
    <source>
        <dbReference type="ARBA" id="ARBA00004429"/>
    </source>
</evidence>
<gene>
    <name evidence="12" type="ORF">MUO14_15945</name>
</gene>
<accession>A0ABY4GVJ5</accession>
<comment type="subcellular location">
    <subcellularLocation>
        <location evidence="1">Cell inner membrane</location>
        <topology evidence="1">Multi-pass membrane protein</topology>
    </subcellularLocation>
</comment>
<dbReference type="Proteomes" id="UP000831880">
    <property type="component" value="Chromosome"/>
</dbReference>
<evidence type="ECO:0000313" key="12">
    <source>
        <dbReference type="EMBL" id="UOQ91986.1"/>
    </source>
</evidence>
<dbReference type="PANTHER" id="PTHR35011">
    <property type="entry name" value="2,3-DIKETO-L-GULONATE TRAP TRANSPORTER SMALL PERMEASE PROTEIN YIAM"/>
    <property type="match status" value="1"/>
</dbReference>
<keyword evidence="4" id="KW-0997">Cell inner membrane</keyword>
<evidence type="ECO:0000256" key="6">
    <source>
        <dbReference type="ARBA" id="ARBA00022989"/>
    </source>
</evidence>
<organism evidence="12 13">
    <name type="scientific">Halobacillus shinanisalinarum</name>
    <dbReference type="NCBI Taxonomy" id="2932258"/>
    <lineage>
        <taxon>Bacteria</taxon>
        <taxon>Bacillati</taxon>
        <taxon>Bacillota</taxon>
        <taxon>Bacilli</taxon>
        <taxon>Bacillales</taxon>
        <taxon>Bacillaceae</taxon>
        <taxon>Halobacillus</taxon>
    </lineage>
</organism>
<evidence type="ECO:0000259" key="11">
    <source>
        <dbReference type="Pfam" id="PF04290"/>
    </source>
</evidence>
<keyword evidence="6 10" id="KW-1133">Transmembrane helix</keyword>
<feature type="region of interest" description="Disordered" evidence="9">
    <location>
        <begin position="161"/>
        <end position="188"/>
    </location>
</feature>
<keyword evidence="2" id="KW-0813">Transport</keyword>
<evidence type="ECO:0000256" key="9">
    <source>
        <dbReference type="SAM" id="MobiDB-lite"/>
    </source>
</evidence>
<keyword evidence="5 10" id="KW-0812">Transmembrane</keyword>
<evidence type="ECO:0000256" key="10">
    <source>
        <dbReference type="SAM" id="Phobius"/>
    </source>
</evidence>
<dbReference type="InterPro" id="IPR007387">
    <property type="entry name" value="TRAP_DctQ"/>
</dbReference>
<feature type="domain" description="Tripartite ATP-independent periplasmic transporters DctQ component" evidence="11">
    <location>
        <begin position="23"/>
        <end position="151"/>
    </location>
</feature>
<feature type="transmembrane region" description="Helical" evidence="10">
    <location>
        <begin position="14"/>
        <end position="34"/>
    </location>
</feature>
<evidence type="ECO:0000256" key="7">
    <source>
        <dbReference type="ARBA" id="ARBA00023136"/>
    </source>
</evidence>
<reference evidence="12 13" key="1">
    <citation type="submission" date="2022-04" db="EMBL/GenBank/DDBJ databases">
        <title>Halobacillus sp. isolated from saltern.</title>
        <authorList>
            <person name="Won M."/>
            <person name="Lee C.-M."/>
            <person name="Woen H.-Y."/>
            <person name="Kwon S.-W."/>
        </authorList>
    </citation>
    <scope>NUCLEOTIDE SEQUENCE [LARGE SCALE GENOMIC DNA]</scope>
    <source>
        <strain evidence="12 13">SSTM10-2</strain>
    </source>
</reference>
<dbReference type="PANTHER" id="PTHR35011:SF2">
    <property type="entry name" value="2,3-DIKETO-L-GULONATE TRAP TRANSPORTER SMALL PERMEASE PROTEIN YIAM"/>
    <property type="match status" value="1"/>
</dbReference>
<dbReference type="EMBL" id="CP095074">
    <property type="protein sequence ID" value="UOQ91986.1"/>
    <property type="molecule type" value="Genomic_DNA"/>
</dbReference>
<evidence type="ECO:0000256" key="5">
    <source>
        <dbReference type="ARBA" id="ARBA00022692"/>
    </source>
</evidence>
<evidence type="ECO:0000256" key="8">
    <source>
        <dbReference type="ARBA" id="ARBA00038436"/>
    </source>
</evidence>
<protein>
    <submittedName>
        <fullName evidence="12">TRAP transporter small permease</fullName>
    </submittedName>
</protein>
<keyword evidence="13" id="KW-1185">Reference proteome</keyword>
<feature type="transmembrane region" description="Helical" evidence="10">
    <location>
        <begin position="84"/>
        <end position="106"/>
    </location>
</feature>
<evidence type="ECO:0000256" key="2">
    <source>
        <dbReference type="ARBA" id="ARBA00022448"/>
    </source>
</evidence>
<dbReference type="InterPro" id="IPR055348">
    <property type="entry name" value="DctQ"/>
</dbReference>
<evidence type="ECO:0000313" key="13">
    <source>
        <dbReference type="Proteomes" id="UP000831880"/>
    </source>
</evidence>
<proteinExistence type="inferred from homology"/>
<dbReference type="RefSeq" id="WP_244751597.1">
    <property type="nucleotide sequence ID" value="NZ_CP095074.1"/>
</dbReference>
<feature type="transmembrane region" description="Helical" evidence="10">
    <location>
        <begin position="126"/>
        <end position="145"/>
    </location>
</feature>
<name>A0ABY4GVJ5_9BACI</name>
<evidence type="ECO:0000256" key="3">
    <source>
        <dbReference type="ARBA" id="ARBA00022475"/>
    </source>
</evidence>
<dbReference type="Pfam" id="PF04290">
    <property type="entry name" value="DctQ"/>
    <property type="match status" value="1"/>
</dbReference>